<organism evidence="1 2">
    <name type="scientific">Candidatus Magasanikbacteria bacterium CG_4_10_14_0_2_um_filter_37_12</name>
    <dbReference type="NCBI Taxonomy" id="1974637"/>
    <lineage>
        <taxon>Bacteria</taxon>
        <taxon>Candidatus Magasanikiibacteriota</taxon>
    </lineage>
</organism>
<evidence type="ECO:0008006" key="3">
    <source>
        <dbReference type="Google" id="ProtNLM"/>
    </source>
</evidence>
<gene>
    <name evidence="1" type="ORF">COX81_02370</name>
</gene>
<dbReference type="Pfam" id="PF11104">
    <property type="entry name" value="PilM_2"/>
    <property type="match status" value="1"/>
</dbReference>
<dbReference type="InterPro" id="IPR050696">
    <property type="entry name" value="FtsA/MreB"/>
</dbReference>
<evidence type="ECO:0000313" key="1">
    <source>
        <dbReference type="EMBL" id="PIZ94857.1"/>
    </source>
</evidence>
<dbReference type="SUPFAM" id="SSF53067">
    <property type="entry name" value="Actin-like ATPase domain"/>
    <property type="match status" value="2"/>
</dbReference>
<dbReference type="InterPro" id="IPR005883">
    <property type="entry name" value="PilM"/>
</dbReference>
<evidence type="ECO:0000313" key="2">
    <source>
        <dbReference type="Proteomes" id="UP000228568"/>
    </source>
</evidence>
<dbReference type="EMBL" id="PFPK01000027">
    <property type="protein sequence ID" value="PIZ94857.1"/>
    <property type="molecule type" value="Genomic_DNA"/>
</dbReference>
<dbReference type="PANTHER" id="PTHR32432">
    <property type="entry name" value="CELL DIVISION PROTEIN FTSA-RELATED"/>
    <property type="match status" value="1"/>
</dbReference>
<accession>A0A2M7V7Y8</accession>
<dbReference type="Gene3D" id="3.30.1490.300">
    <property type="match status" value="1"/>
</dbReference>
<comment type="caution">
    <text evidence="1">The sequence shown here is derived from an EMBL/GenBank/DDBJ whole genome shotgun (WGS) entry which is preliminary data.</text>
</comment>
<protein>
    <recommendedName>
        <fullName evidence="3">SHS2 domain-containing protein</fullName>
    </recommendedName>
</protein>
<dbReference type="Proteomes" id="UP000228568">
    <property type="component" value="Unassembled WGS sequence"/>
</dbReference>
<proteinExistence type="predicted"/>
<name>A0A2M7V7Y8_9BACT</name>
<dbReference type="CDD" id="cd24049">
    <property type="entry name" value="ASKHA_NBD_PilM"/>
    <property type="match status" value="1"/>
</dbReference>
<dbReference type="Gene3D" id="3.30.420.40">
    <property type="match status" value="2"/>
</dbReference>
<dbReference type="PANTHER" id="PTHR32432:SF3">
    <property type="entry name" value="ETHANOLAMINE UTILIZATION PROTEIN EUTJ"/>
    <property type="match status" value="1"/>
</dbReference>
<dbReference type="InterPro" id="IPR043129">
    <property type="entry name" value="ATPase_NBD"/>
</dbReference>
<sequence>MLYYKKVCYNNLYIIYIQSMSLFHKNDSYLGIDIGAHGIKVVELRKFKGRPQLWTYGIADHEIDIHMSEMKDKTPEELVEEEKIVGKKVKKGDSSISGGTFGADDPRVDKYAELLKNVLEKAKTTTRRVTASLPVSHIFHAIVTLPLVNENEVDTIIQAELKKVLNRPVEEMQIVHQQIPDELAKQKKYMRVLVTAAPKVLVEFYSAIFARAGLELRELETEALAIERSLVGRDTSTMMVVDVGAERTNFFIIDQGLPMTHRSVQIGGDTINNILSGRLGVGGDIVEQVKTDTSRLDWTKINTSLFDSVTGPVVKEIEYSFDLFLSQLGNQNKRPEKIVLTGGSSFFPLLKQQIEKHFEMKVFVGDPWARVVYQQDLKVLLDSIGPRMAVSIGLALRNII</sequence>
<reference evidence="2" key="1">
    <citation type="submission" date="2017-09" db="EMBL/GenBank/DDBJ databases">
        <title>Depth-based differentiation of microbial function through sediment-hosted aquifers and enrichment of novel symbionts in the deep terrestrial subsurface.</title>
        <authorList>
            <person name="Probst A.J."/>
            <person name="Ladd B."/>
            <person name="Jarett J.K."/>
            <person name="Geller-Mcgrath D.E."/>
            <person name="Sieber C.M.K."/>
            <person name="Emerson J.B."/>
            <person name="Anantharaman K."/>
            <person name="Thomas B.C."/>
            <person name="Malmstrom R."/>
            <person name="Stieglmeier M."/>
            <person name="Klingl A."/>
            <person name="Woyke T."/>
            <person name="Ryan C.M."/>
            <person name="Banfield J.F."/>
        </authorList>
    </citation>
    <scope>NUCLEOTIDE SEQUENCE [LARGE SCALE GENOMIC DNA]</scope>
</reference>
<dbReference type="AlphaFoldDB" id="A0A2M7V7Y8"/>